<keyword evidence="10" id="KW-1185">Reference proteome</keyword>
<dbReference type="Pfam" id="PF14541">
    <property type="entry name" value="TAXi_C"/>
    <property type="match status" value="1"/>
</dbReference>
<dbReference type="FunFam" id="2.40.70.10:FF:000046">
    <property type="entry name" value="Aspartic proteinase PCS1"/>
    <property type="match status" value="1"/>
</dbReference>
<feature type="active site" evidence="6">
    <location>
        <position position="310"/>
    </location>
</feature>
<evidence type="ECO:0000259" key="8">
    <source>
        <dbReference type="PROSITE" id="PS51767"/>
    </source>
</evidence>
<dbReference type="FunFam" id="2.40.70.10:FF:000073">
    <property type="entry name" value="Aspartic proteinase PCS1"/>
    <property type="match status" value="1"/>
</dbReference>
<evidence type="ECO:0000256" key="6">
    <source>
        <dbReference type="PIRSR" id="PIRSR601461-1"/>
    </source>
</evidence>
<dbReference type="InterPro" id="IPR001969">
    <property type="entry name" value="Aspartic_peptidase_AS"/>
</dbReference>
<evidence type="ECO:0000256" key="3">
    <source>
        <dbReference type="ARBA" id="ARBA00022750"/>
    </source>
</evidence>
<dbReference type="PANTHER" id="PTHR47965:SF38">
    <property type="entry name" value="PROTEASE FAMILY PROTEIN, PUTATIVE-RELATED"/>
    <property type="match status" value="1"/>
</dbReference>
<dbReference type="SUPFAM" id="SSF50630">
    <property type="entry name" value="Acid proteases"/>
    <property type="match status" value="1"/>
</dbReference>
<keyword evidence="2" id="KW-0645">Protease</keyword>
<evidence type="ECO:0000256" key="4">
    <source>
        <dbReference type="ARBA" id="ARBA00022801"/>
    </source>
</evidence>
<evidence type="ECO:0000313" key="9">
    <source>
        <dbReference type="EMBL" id="KAK7276295.1"/>
    </source>
</evidence>
<dbReference type="Gene3D" id="2.40.70.10">
    <property type="entry name" value="Acid Proteases"/>
    <property type="match status" value="2"/>
</dbReference>
<dbReference type="InterPro" id="IPR033121">
    <property type="entry name" value="PEPTIDASE_A1"/>
</dbReference>
<feature type="chain" id="PRO_5042899036" description="Peptidase A1 domain-containing protein" evidence="7">
    <location>
        <begin position="35"/>
        <end position="457"/>
    </location>
</feature>
<dbReference type="PROSITE" id="PS00141">
    <property type="entry name" value="ASP_PROTEASE"/>
    <property type="match status" value="1"/>
</dbReference>
<dbReference type="Proteomes" id="UP001372338">
    <property type="component" value="Unassembled WGS sequence"/>
</dbReference>
<comment type="caution">
    <text evidence="9">The sequence shown here is derived from an EMBL/GenBank/DDBJ whole genome shotgun (WGS) entry which is preliminary data.</text>
</comment>
<protein>
    <recommendedName>
        <fullName evidence="8">Peptidase A1 domain-containing protein</fullName>
    </recommendedName>
</protein>
<dbReference type="InterPro" id="IPR032861">
    <property type="entry name" value="TAXi_N"/>
</dbReference>
<dbReference type="CDD" id="cd05476">
    <property type="entry name" value="pepsin_A_like_plant"/>
    <property type="match status" value="1"/>
</dbReference>
<evidence type="ECO:0000256" key="2">
    <source>
        <dbReference type="ARBA" id="ARBA00022670"/>
    </source>
</evidence>
<evidence type="ECO:0000256" key="5">
    <source>
        <dbReference type="ARBA" id="ARBA00023180"/>
    </source>
</evidence>
<dbReference type="InterPro" id="IPR001461">
    <property type="entry name" value="Aspartic_peptidase_A1"/>
</dbReference>
<keyword evidence="4" id="KW-0378">Hydrolase</keyword>
<feature type="active site" evidence="6">
    <location>
        <position position="99"/>
    </location>
</feature>
<dbReference type="GO" id="GO:0006508">
    <property type="term" value="P:proteolysis"/>
    <property type="evidence" value="ECO:0007669"/>
    <property type="project" value="UniProtKB-KW"/>
</dbReference>
<dbReference type="Pfam" id="PF14543">
    <property type="entry name" value="TAXi_N"/>
    <property type="match status" value="1"/>
</dbReference>
<keyword evidence="5" id="KW-0325">Glycoprotein</keyword>
<keyword evidence="3" id="KW-0064">Aspartyl protease</keyword>
<dbReference type="InterPro" id="IPR034161">
    <property type="entry name" value="Pepsin-like_plant"/>
</dbReference>
<dbReference type="GO" id="GO:0004190">
    <property type="term" value="F:aspartic-type endopeptidase activity"/>
    <property type="evidence" value="ECO:0007669"/>
    <property type="project" value="UniProtKB-KW"/>
</dbReference>
<organism evidence="9 10">
    <name type="scientific">Crotalaria pallida</name>
    <name type="common">Smooth rattlebox</name>
    <name type="synonym">Crotalaria striata</name>
    <dbReference type="NCBI Taxonomy" id="3830"/>
    <lineage>
        <taxon>Eukaryota</taxon>
        <taxon>Viridiplantae</taxon>
        <taxon>Streptophyta</taxon>
        <taxon>Embryophyta</taxon>
        <taxon>Tracheophyta</taxon>
        <taxon>Spermatophyta</taxon>
        <taxon>Magnoliopsida</taxon>
        <taxon>eudicotyledons</taxon>
        <taxon>Gunneridae</taxon>
        <taxon>Pentapetalae</taxon>
        <taxon>rosids</taxon>
        <taxon>fabids</taxon>
        <taxon>Fabales</taxon>
        <taxon>Fabaceae</taxon>
        <taxon>Papilionoideae</taxon>
        <taxon>50 kb inversion clade</taxon>
        <taxon>genistoids sensu lato</taxon>
        <taxon>core genistoids</taxon>
        <taxon>Crotalarieae</taxon>
        <taxon>Crotalaria</taxon>
    </lineage>
</organism>
<dbReference type="PANTHER" id="PTHR47965">
    <property type="entry name" value="ASPARTYL PROTEASE-RELATED"/>
    <property type="match status" value="1"/>
</dbReference>
<comment type="similarity">
    <text evidence="1">Belongs to the peptidase A1 family.</text>
</comment>
<feature type="domain" description="Peptidase A1" evidence="8">
    <location>
        <begin position="81"/>
        <end position="442"/>
    </location>
</feature>
<evidence type="ECO:0000256" key="1">
    <source>
        <dbReference type="ARBA" id="ARBA00007447"/>
    </source>
</evidence>
<name>A0AAN9IGF5_CROPI</name>
<dbReference type="InterPro" id="IPR032799">
    <property type="entry name" value="TAXi_C"/>
</dbReference>
<dbReference type="AlphaFoldDB" id="A0AAN9IGF5"/>
<keyword evidence="7" id="KW-0732">Signal</keyword>
<gene>
    <name evidence="9" type="ORF">RIF29_17434</name>
</gene>
<accession>A0AAN9IGF5</accession>
<evidence type="ECO:0000256" key="7">
    <source>
        <dbReference type="SAM" id="SignalP"/>
    </source>
</evidence>
<reference evidence="9 10" key="1">
    <citation type="submission" date="2024-01" db="EMBL/GenBank/DDBJ databases">
        <title>The genomes of 5 underutilized Papilionoideae crops provide insights into root nodulation and disease resistanc.</title>
        <authorList>
            <person name="Yuan L."/>
        </authorList>
    </citation>
    <scope>NUCLEOTIDE SEQUENCE [LARGE SCALE GENOMIC DNA]</scope>
    <source>
        <strain evidence="9">ZHUSHIDOU_FW_LH</strain>
        <tissue evidence="9">Leaf</tissue>
    </source>
</reference>
<proteinExistence type="inferred from homology"/>
<feature type="signal peptide" evidence="7">
    <location>
        <begin position="1"/>
        <end position="34"/>
    </location>
</feature>
<evidence type="ECO:0000313" key="10">
    <source>
        <dbReference type="Proteomes" id="UP001372338"/>
    </source>
</evidence>
<dbReference type="EMBL" id="JAYWIO010000003">
    <property type="protein sequence ID" value="KAK7276295.1"/>
    <property type="molecule type" value="Genomic_DNA"/>
</dbReference>
<sequence length="457" mass="49326">MASSESSSPLVPPLLPVLAIPLFFILLLQTQSNASYVSSPHTHTQTQTQTQTLIILPLKAQKLPQQQPSSRKLTFHHNVTLTISLTVGTPPQNVTMVLDTGSELSWLHCNKLSNLNSIFNPLLSSSYTPTPCTSSLCTTPTRDFPIPVSCDPNNLCHVIISYADSSSIEGNLATDTFFIGGSAQPASVFGCMDTGYSSNTDEDSKTTGLMGMNRGSLSFVTQLGLPKFSYCISAVDSSGVLLLGAAAATFSWLGPLHYTPLVKTTTSLPYFDRVAYTVQLEGIKVSEKLLPLPKSVFVPDHTGSGQTMVDSGTQFTFLLGSVYTALKNEFALQTKGVLTVLDDANFVFEGAMDLCFRVPGSWASLPAVPAVSMVFSGAEMRVSGERLLYKVGDVAKGSNDSVYCFTFGNSDLLGIEAYVIGHHHQQNVWMEFDLVNSRVGFTDTRCDLASQRLRIAP</sequence>
<dbReference type="InterPro" id="IPR021109">
    <property type="entry name" value="Peptidase_aspartic_dom_sf"/>
</dbReference>
<dbReference type="PROSITE" id="PS51767">
    <property type="entry name" value="PEPTIDASE_A1"/>
    <property type="match status" value="1"/>
</dbReference>